<evidence type="ECO:0000256" key="2">
    <source>
        <dbReference type="ARBA" id="ARBA00022771"/>
    </source>
</evidence>
<dbReference type="SUPFAM" id="SSF103652">
    <property type="entry name" value="G protein-binding domain"/>
    <property type="match status" value="1"/>
</dbReference>
<sequence>MEENVGKSKKHETPVKNPHGAELTTGSGSNISEQPDMLQKIKALEEENLSMLKSFDSQRAKLKELYVQKVRELDEVKTSMVVAEIKAQEEISSLQQLVQETIEESSNYKTELERLEGENSRLWQENRELRDNLSQHQSPASQELTSLAPQMLSQVKKTLVRKLGGDATGSVLGSSFTQDSLDDGRNKSEGKYAHEDSEVLGSIVTQLQEEMKVLKEKLREADEKLQATSGSKPHLPTTAKAADNSTTQTENFPCSNCPTLEQKIKESIEKATEDHNKIEDLQKKIGEFNEELSKEAALRNDLESQWEEKREAYKNEVHALREQVTASENRLLSMQQKFLEAKDDIMRQLHRVSDDREKVNKHLEVLQADNDFLSGRYLATAEEIENQYINLPNTVEELQELILKQQQELIKSRLGCDFERKRCVTSLDEIQILRDQLEATDRQHSAYKKKYQAEIKSLQERITLHLQTLQKCETSKTDLERKESELNRKISAFRVEIIELQEQNEKLTKSYAEAKAKIKTLQDDLATSEQVQKDFVQLSQTLQMTLENLRHADTEVRWQDDDDVPNCPKCNINFTVTVRKTHCRHCGRIYCDKCLTKSVPSGPRKRLARVCDICHTLLSPHIAPYFSQDSAQLQTAANNS</sequence>
<organism evidence="8 9">
    <name type="scientific">Glossina austeni</name>
    <name type="common">Savannah tsetse fly</name>
    <dbReference type="NCBI Taxonomy" id="7395"/>
    <lineage>
        <taxon>Eukaryota</taxon>
        <taxon>Metazoa</taxon>
        <taxon>Ecdysozoa</taxon>
        <taxon>Arthropoda</taxon>
        <taxon>Hexapoda</taxon>
        <taxon>Insecta</taxon>
        <taxon>Pterygota</taxon>
        <taxon>Neoptera</taxon>
        <taxon>Endopterygota</taxon>
        <taxon>Diptera</taxon>
        <taxon>Brachycera</taxon>
        <taxon>Muscomorpha</taxon>
        <taxon>Hippoboscoidea</taxon>
        <taxon>Glossinidae</taxon>
        <taxon>Glossina</taxon>
    </lineage>
</organism>
<dbReference type="PROSITE" id="PS50178">
    <property type="entry name" value="ZF_FYVE"/>
    <property type="match status" value="1"/>
</dbReference>
<feature type="region of interest" description="Disordered" evidence="6">
    <location>
        <begin position="171"/>
        <end position="193"/>
    </location>
</feature>
<dbReference type="VEuPathDB" id="VectorBase:GAUT022925"/>
<feature type="region of interest" description="Disordered" evidence="6">
    <location>
        <begin position="1"/>
        <end position="36"/>
    </location>
</feature>
<dbReference type="GO" id="GO:0005096">
    <property type="term" value="F:GTPase activator activity"/>
    <property type="evidence" value="ECO:0007669"/>
    <property type="project" value="InterPro"/>
</dbReference>
<dbReference type="CDD" id="cd15739">
    <property type="entry name" value="FYVE_RABE_unchar"/>
    <property type="match status" value="1"/>
</dbReference>
<dbReference type="InterPro" id="IPR017455">
    <property type="entry name" value="Znf_FYVE-rel"/>
</dbReference>
<keyword evidence="5" id="KW-0175">Coiled coil</keyword>
<feature type="domain" description="FYVE-type" evidence="7">
    <location>
        <begin position="561"/>
        <end position="619"/>
    </location>
</feature>
<dbReference type="SMART" id="SM00064">
    <property type="entry name" value="FYVE"/>
    <property type="match status" value="1"/>
</dbReference>
<dbReference type="Gene3D" id="3.30.40.10">
    <property type="entry name" value="Zinc/RING finger domain, C3HC4 (zinc finger)"/>
    <property type="match status" value="1"/>
</dbReference>
<keyword evidence="3" id="KW-0862">Zinc</keyword>
<feature type="region of interest" description="Disordered" evidence="6">
    <location>
        <begin position="226"/>
        <end position="254"/>
    </location>
</feature>
<dbReference type="PANTHER" id="PTHR31179:SF7">
    <property type="entry name" value="FYVE-TYPE DOMAIN-CONTAINING PROTEIN"/>
    <property type="match status" value="1"/>
</dbReference>
<feature type="compositionally biased region" description="Polar residues" evidence="6">
    <location>
        <begin position="243"/>
        <end position="254"/>
    </location>
</feature>
<accession>A0A1A9V1N1</accession>
<evidence type="ECO:0000256" key="6">
    <source>
        <dbReference type="SAM" id="MobiDB-lite"/>
    </source>
</evidence>
<dbReference type="SUPFAM" id="SSF57903">
    <property type="entry name" value="FYVE/PHD zinc finger"/>
    <property type="match status" value="1"/>
</dbReference>
<name>A0A1A9V1N1_GLOAU</name>
<dbReference type="EnsemblMetazoa" id="GAUT022925-RA">
    <property type="protein sequence ID" value="GAUT022925-PA"/>
    <property type="gene ID" value="GAUT022925"/>
</dbReference>
<feature type="compositionally biased region" description="Basic and acidic residues" evidence="6">
    <location>
        <begin position="1"/>
        <end position="14"/>
    </location>
</feature>
<dbReference type="Pfam" id="PF09311">
    <property type="entry name" value="Rab5-bind"/>
    <property type="match status" value="1"/>
</dbReference>
<dbReference type="InterPro" id="IPR011011">
    <property type="entry name" value="Znf_FYVE_PHD"/>
</dbReference>
<evidence type="ECO:0000313" key="9">
    <source>
        <dbReference type="Proteomes" id="UP000078200"/>
    </source>
</evidence>
<evidence type="ECO:0000256" key="5">
    <source>
        <dbReference type="SAM" id="Coils"/>
    </source>
</evidence>
<dbReference type="InterPro" id="IPR015390">
    <property type="entry name" value="Rabaptin_Rab5-bd_dom"/>
</dbReference>
<reference evidence="8" key="1">
    <citation type="submission" date="2020-05" db="UniProtKB">
        <authorList>
            <consortium name="EnsemblMetazoa"/>
        </authorList>
    </citation>
    <scope>IDENTIFICATION</scope>
    <source>
        <strain evidence="8">TTRI</strain>
    </source>
</reference>
<dbReference type="PANTHER" id="PTHR31179">
    <property type="entry name" value="RAB GTPASE-BINDING EFFECTOR PROTEIN"/>
    <property type="match status" value="1"/>
</dbReference>
<protein>
    <recommendedName>
        <fullName evidence="7">FYVE-type domain-containing protein</fullName>
    </recommendedName>
</protein>
<feature type="compositionally biased region" description="Polar residues" evidence="6">
    <location>
        <begin position="24"/>
        <end position="33"/>
    </location>
</feature>
<evidence type="ECO:0000256" key="3">
    <source>
        <dbReference type="ARBA" id="ARBA00022833"/>
    </source>
</evidence>
<keyword evidence="2 4" id="KW-0863">Zinc-finger</keyword>
<feature type="coiled-coil region" evidence="5">
    <location>
        <begin position="84"/>
        <end position="132"/>
    </location>
</feature>
<dbReference type="InterPro" id="IPR013083">
    <property type="entry name" value="Znf_RING/FYVE/PHD"/>
</dbReference>
<dbReference type="Proteomes" id="UP000078200">
    <property type="component" value="Unassembled WGS sequence"/>
</dbReference>
<dbReference type="Pfam" id="PF01363">
    <property type="entry name" value="FYVE"/>
    <property type="match status" value="1"/>
</dbReference>
<dbReference type="FunFam" id="1.20.5.730:FF:000005">
    <property type="entry name" value="RABaptiN (Rab effector)"/>
    <property type="match status" value="1"/>
</dbReference>
<dbReference type="GO" id="GO:0008270">
    <property type="term" value="F:zinc ion binding"/>
    <property type="evidence" value="ECO:0007669"/>
    <property type="project" value="UniProtKB-KW"/>
</dbReference>
<feature type="coiled-coil region" evidence="5">
    <location>
        <begin position="430"/>
        <end position="531"/>
    </location>
</feature>
<dbReference type="InterPro" id="IPR000306">
    <property type="entry name" value="Znf_FYVE"/>
</dbReference>
<keyword evidence="1" id="KW-0479">Metal-binding</keyword>
<proteinExistence type="predicted"/>
<dbReference type="STRING" id="7395.A0A1A9V1N1"/>
<feature type="coiled-coil region" evidence="5">
    <location>
        <begin position="264"/>
        <end position="337"/>
    </location>
</feature>
<evidence type="ECO:0000313" key="8">
    <source>
        <dbReference type="EnsemblMetazoa" id="GAUT022925-PA"/>
    </source>
</evidence>
<evidence type="ECO:0000256" key="1">
    <source>
        <dbReference type="ARBA" id="ARBA00022723"/>
    </source>
</evidence>
<dbReference type="GO" id="GO:0006897">
    <property type="term" value="P:endocytosis"/>
    <property type="evidence" value="ECO:0007669"/>
    <property type="project" value="InterPro"/>
</dbReference>
<dbReference type="AlphaFoldDB" id="A0A1A9V1N1"/>
<evidence type="ECO:0000259" key="7">
    <source>
        <dbReference type="PROSITE" id="PS50178"/>
    </source>
</evidence>
<dbReference type="InterPro" id="IPR003914">
    <property type="entry name" value="Rabaptin"/>
</dbReference>
<dbReference type="Gene3D" id="1.20.5.730">
    <property type="entry name" value="Single helix bin"/>
    <property type="match status" value="1"/>
</dbReference>
<keyword evidence="9" id="KW-1185">Reference proteome</keyword>
<feature type="compositionally biased region" description="Basic and acidic residues" evidence="6">
    <location>
        <begin position="182"/>
        <end position="193"/>
    </location>
</feature>
<evidence type="ECO:0000256" key="4">
    <source>
        <dbReference type="PROSITE-ProRule" id="PRU00091"/>
    </source>
</evidence>